<dbReference type="AlphaFoldDB" id="A0A1S8AV64"/>
<comment type="caution">
    <text evidence="2">The sequence shown here is derived from an EMBL/GenBank/DDBJ whole genome shotgun (WGS) entry which is preliminary data.</text>
</comment>
<reference evidence="3" key="1">
    <citation type="submission" date="2016-04" db="EMBL/GenBank/DDBJ databases">
        <authorList>
            <person name="Chen S.-C."/>
            <person name="Lai M.-C."/>
        </authorList>
    </citation>
    <scope>NUCLEOTIDE SEQUENCE [LARGE SCALE GENOMIC DNA]</scope>
    <source>
        <strain evidence="3">AB14</strain>
    </source>
</reference>
<evidence type="ECO:0000256" key="1">
    <source>
        <dbReference type="SAM" id="Phobius"/>
    </source>
</evidence>
<dbReference type="OrthoDB" id="182166at2157"/>
<feature type="transmembrane region" description="Helical" evidence="1">
    <location>
        <begin position="21"/>
        <end position="39"/>
    </location>
</feature>
<keyword evidence="1" id="KW-0812">Transmembrane</keyword>
<feature type="transmembrane region" description="Helical" evidence="1">
    <location>
        <begin position="45"/>
        <end position="62"/>
    </location>
</feature>
<evidence type="ECO:0000313" key="3">
    <source>
        <dbReference type="Proteomes" id="UP000189370"/>
    </source>
</evidence>
<name>A0A1S8AV64_9EURY</name>
<organism evidence="2 3">
    <name type="scientific">Natrinema saccharevitans</name>
    <dbReference type="NCBI Taxonomy" id="301967"/>
    <lineage>
        <taxon>Archaea</taxon>
        <taxon>Methanobacteriati</taxon>
        <taxon>Methanobacteriota</taxon>
        <taxon>Stenosarchaea group</taxon>
        <taxon>Halobacteria</taxon>
        <taxon>Halobacteriales</taxon>
        <taxon>Natrialbaceae</taxon>
        <taxon>Natrinema</taxon>
    </lineage>
</organism>
<protein>
    <submittedName>
        <fullName evidence="2">Uncharacterized protein</fullName>
    </submittedName>
</protein>
<dbReference type="STRING" id="301967.A6E15_07300"/>
<keyword evidence="1" id="KW-1133">Transmembrane helix</keyword>
<keyword evidence="3" id="KW-1185">Reference proteome</keyword>
<proteinExistence type="predicted"/>
<sequence>MRLADVPVVGDLLESGAEDRVFDSLLLVGPALILVIAVLGRSAVTIGLAAAYVLFFVAYVLYRGVRH</sequence>
<evidence type="ECO:0000313" key="2">
    <source>
        <dbReference type="EMBL" id="OLZ40808.1"/>
    </source>
</evidence>
<dbReference type="EMBL" id="LWLN01000001">
    <property type="protein sequence ID" value="OLZ40808.1"/>
    <property type="molecule type" value="Genomic_DNA"/>
</dbReference>
<gene>
    <name evidence="2" type="ORF">A6E15_07300</name>
</gene>
<dbReference type="Proteomes" id="UP000189370">
    <property type="component" value="Unassembled WGS sequence"/>
</dbReference>
<keyword evidence="1" id="KW-0472">Membrane</keyword>
<dbReference type="RefSeq" id="WP_076145135.1">
    <property type="nucleotide sequence ID" value="NZ_LWLN01000001.1"/>
</dbReference>
<accession>A0A1S8AV64</accession>